<dbReference type="AlphaFoldDB" id="A0A8E1C0C4"/>
<proteinExistence type="predicted"/>
<gene>
    <name evidence="1" type="ORF">REISMN_02480</name>
</gene>
<name>A0A8E1C0C4_9RICK</name>
<dbReference type="EMBL" id="JFKF01000043">
    <property type="protein sequence ID" value="KDO03278.1"/>
    <property type="molecule type" value="Genomic_DNA"/>
</dbReference>
<comment type="caution">
    <text evidence="1">The sequence shown here is derived from an EMBL/GenBank/DDBJ whole genome shotgun (WGS) entry which is preliminary data.</text>
</comment>
<protein>
    <submittedName>
        <fullName evidence="1">Uncharacterized protein</fullName>
    </submittedName>
</protein>
<accession>A0A8E1C0C4</accession>
<evidence type="ECO:0000313" key="1">
    <source>
        <dbReference type="EMBL" id="KDO03278.1"/>
    </source>
</evidence>
<dbReference type="Proteomes" id="UP000027161">
    <property type="component" value="Unassembled WGS sequence"/>
</dbReference>
<reference evidence="1 2" key="1">
    <citation type="submission" date="2014-02" db="EMBL/GenBank/DDBJ databases">
        <title>Draft genome sequence of Rickettsia buchneri sp. nov. ISO7T.</title>
        <authorList>
            <person name="Felsheim R.F."/>
            <person name="Kurtti T.J."/>
            <person name="Munderloh U.G."/>
        </authorList>
    </citation>
    <scope>NUCLEOTIDE SEQUENCE [LARGE SCALE GENOMIC DNA]</scope>
    <source>
        <strain evidence="1 2">ISO7</strain>
    </source>
</reference>
<evidence type="ECO:0000313" key="2">
    <source>
        <dbReference type="Proteomes" id="UP000027161"/>
    </source>
</evidence>
<sequence length="174" mass="20065">MELVYIKYKSFINSLISLKDISSTPPVSHGVAMLESTKEKILQIIKSSKILSILAHNPSELLSYKDEDIVTVKDLALKRFCFLVANNEKLEISKDSEAETLLLEAEALLKVISFNNSNYDIYNNLKKFLVEECKTYENFKKILDTFSDKIREIIKFEDKLVSKFLDWGKISKIM</sequence>
<keyword evidence="2" id="KW-1185">Reference proteome</keyword>
<organism evidence="1 2">
    <name type="scientific">Rickettsia tamurae subsp. buchneri</name>
    <dbReference type="NCBI Taxonomy" id="1462938"/>
    <lineage>
        <taxon>Bacteria</taxon>
        <taxon>Pseudomonadati</taxon>
        <taxon>Pseudomonadota</taxon>
        <taxon>Alphaproteobacteria</taxon>
        <taxon>Rickettsiales</taxon>
        <taxon>Rickettsiaceae</taxon>
        <taxon>Rickettsieae</taxon>
        <taxon>Rickettsia</taxon>
        <taxon>spotted fever group</taxon>
    </lineage>
</organism>
<dbReference type="RefSeq" id="WP_152540711.1">
    <property type="nucleotide sequence ID" value="NZ_JFKF01000043.1"/>
</dbReference>